<comment type="similarity">
    <text evidence="1">Belongs to the CdaR family.</text>
</comment>
<dbReference type="eggNOG" id="COG3835">
    <property type="taxonomic scope" value="Bacteria"/>
</dbReference>
<accession>C6PZL0</accession>
<organism evidence="3 4">
    <name type="scientific">Clostridium carboxidivorans P7</name>
    <dbReference type="NCBI Taxonomy" id="536227"/>
    <lineage>
        <taxon>Bacteria</taxon>
        <taxon>Bacillati</taxon>
        <taxon>Bacillota</taxon>
        <taxon>Clostridia</taxon>
        <taxon>Eubacteriales</taxon>
        <taxon>Clostridiaceae</taxon>
        <taxon>Clostridium</taxon>
    </lineage>
</organism>
<dbReference type="AlphaFoldDB" id="C6PZL0"/>
<dbReference type="Proteomes" id="UP000004198">
    <property type="component" value="Unassembled WGS sequence"/>
</dbReference>
<dbReference type="EMBL" id="ACVI01000096">
    <property type="protein sequence ID" value="EET85322.1"/>
    <property type="molecule type" value="Genomic_DNA"/>
</dbReference>
<dbReference type="Pfam" id="PF07905">
    <property type="entry name" value="PucR"/>
    <property type="match status" value="1"/>
</dbReference>
<dbReference type="STRING" id="536227.Ccar_13830"/>
<feature type="domain" description="GGDEF" evidence="2">
    <location>
        <begin position="295"/>
        <end position="432"/>
    </location>
</feature>
<proteinExistence type="inferred from homology"/>
<dbReference type="PROSITE" id="PS50887">
    <property type="entry name" value="GGDEF"/>
    <property type="match status" value="1"/>
</dbReference>
<evidence type="ECO:0000313" key="4">
    <source>
        <dbReference type="Proteomes" id="UP000004198"/>
    </source>
</evidence>
<dbReference type="InterPro" id="IPR051448">
    <property type="entry name" value="CdaR-like_regulators"/>
</dbReference>
<dbReference type="PATRIC" id="fig|536227.13.peg.2897"/>
<dbReference type="Gene3D" id="1.10.10.2840">
    <property type="entry name" value="PucR C-terminal helix-turn-helix domain"/>
    <property type="match status" value="1"/>
</dbReference>
<dbReference type="PANTHER" id="PTHR33744:SF1">
    <property type="entry name" value="DNA-BINDING TRANSCRIPTIONAL ACTIVATOR ADER"/>
    <property type="match status" value="1"/>
</dbReference>
<gene>
    <name evidence="3" type="ORF">CcarbDRAFT_4227</name>
</gene>
<dbReference type="RefSeq" id="WP_007063112.1">
    <property type="nucleotide sequence ID" value="NZ_ACVI01000096.1"/>
</dbReference>
<dbReference type="InterPro" id="IPR000160">
    <property type="entry name" value="GGDEF_dom"/>
</dbReference>
<keyword evidence="4" id="KW-1185">Reference proteome</keyword>
<dbReference type="OrthoDB" id="143422at2"/>
<dbReference type="InterPro" id="IPR041522">
    <property type="entry name" value="CdaR_GGDEF"/>
</dbReference>
<dbReference type="InterPro" id="IPR012914">
    <property type="entry name" value="PucR_dom"/>
</dbReference>
<dbReference type="InterPro" id="IPR042070">
    <property type="entry name" value="PucR_C-HTH_sf"/>
</dbReference>
<dbReference type="Pfam" id="PF13556">
    <property type="entry name" value="HTH_30"/>
    <property type="match status" value="1"/>
</dbReference>
<sequence length="534" mass="62509">MSKNITIKDILNTPEFCDFKVLAGEKALNKNVSSITIMDAPDPFKWSKGGEIVLSSGYIFKVHFDEFHHIIMKLHRAGIAALFIKVKRFFNELPEEILSLADEIGFPIIEVPLQMAFTEVINPALSQIINLQAEVLKISEKIHSTFTDLVINNEDTQSIINALSDLLNEDILYYDTYFQKAYYSCSMEMVTEEFRDFNLSDILNKYHYYTIGINKEVYGYIIYLKHKGEDIEKDNYNALSHANTALILDVQKKISSLQIEDKHKNEFVQDIIMNNIKFKEEVNKRAEIFGWDLSRPIRVMVIDIDNFKVEYLKLESKNSNEELEFIREKIIKNITQIIKSYFRDAIYATFSDSLVFLLQPKDKDMKRFDSQIKKSSDEIRNSTREKFEFTVTLGVGDFKDDIMEIHKSYEEALMSIKIGRVLYKNDAAIFYGELGVFRLLYSVYENEEVMEFCKSSIGKIIDHDEKYNSELLKTLIIILENDWNLKSAADSMFIHYNTMKYRYKKISMLLDEDLNQYEVRLKLSLALKIYQMTR</sequence>
<comment type="caution">
    <text evidence="3">The sequence shown here is derived from an EMBL/GenBank/DDBJ whole genome shotgun (WGS) entry which is preliminary data.</text>
</comment>
<protein>
    <submittedName>
        <fullName evidence="3">Transcriptional regulator, CdaR</fullName>
    </submittedName>
</protein>
<dbReference type="InterPro" id="IPR025736">
    <property type="entry name" value="PucR_C-HTH_dom"/>
</dbReference>
<name>C6PZL0_9CLOT</name>
<dbReference type="PANTHER" id="PTHR33744">
    <property type="entry name" value="CARBOHYDRATE DIACID REGULATOR"/>
    <property type="match status" value="1"/>
</dbReference>
<evidence type="ECO:0000259" key="2">
    <source>
        <dbReference type="PROSITE" id="PS50887"/>
    </source>
</evidence>
<dbReference type="KEGG" id="cck:Ccar_13830"/>
<evidence type="ECO:0000256" key="1">
    <source>
        <dbReference type="ARBA" id="ARBA00006754"/>
    </source>
</evidence>
<dbReference type="Pfam" id="PF17853">
    <property type="entry name" value="GGDEF_2"/>
    <property type="match status" value="1"/>
</dbReference>
<reference evidence="3 4" key="1">
    <citation type="submission" date="2009-06" db="EMBL/GenBank/DDBJ databases">
        <title>The draft genome of Clostridium carboxidivorans P7.</title>
        <authorList>
            <consortium name="US DOE Joint Genome Institute (JGI-PGF)"/>
            <person name="Lucas S."/>
            <person name="Copeland A."/>
            <person name="Lapidus A."/>
            <person name="Glavina del Rio T."/>
            <person name="Tice H."/>
            <person name="Bruce D."/>
            <person name="Goodwin L."/>
            <person name="Pitluck S."/>
            <person name="Larimer F."/>
            <person name="Land M.L."/>
            <person name="Hauser L."/>
            <person name="Hemme C.L."/>
        </authorList>
    </citation>
    <scope>NUCLEOTIDE SEQUENCE [LARGE SCALE GENOMIC DNA]</scope>
    <source>
        <strain evidence="3 4">P7</strain>
    </source>
</reference>
<evidence type="ECO:0000313" key="3">
    <source>
        <dbReference type="EMBL" id="EET85322.1"/>
    </source>
</evidence>